<dbReference type="InterPro" id="IPR045866">
    <property type="entry name" value="FAM210A/B-like"/>
</dbReference>
<keyword evidence="9" id="KW-1185">Reference proteome</keyword>
<dbReference type="AlphaFoldDB" id="A0A914P7Z7"/>
<dbReference type="GO" id="GO:0005739">
    <property type="term" value="C:mitochondrion"/>
    <property type="evidence" value="ECO:0007669"/>
    <property type="project" value="TreeGrafter"/>
</dbReference>
<evidence type="ECO:0000313" key="10">
    <source>
        <dbReference type="WBParaSite" id="PDA_v2.g14153.t1"/>
    </source>
</evidence>
<dbReference type="Pfam" id="PF06916">
    <property type="entry name" value="FAM210A-B_dom"/>
    <property type="match status" value="1"/>
</dbReference>
<name>A0A914P7Z7_9BILA</name>
<reference evidence="10" key="1">
    <citation type="submission" date="2022-11" db="UniProtKB">
        <authorList>
            <consortium name="WormBaseParasite"/>
        </authorList>
    </citation>
    <scope>IDENTIFICATION</scope>
</reference>
<dbReference type="PANTHER" id="PTHR21377">
    <property type="entry name" value="PROTEIN FAM210B, MITOCHONDRIAL"/>
    <property type="match status" value="1"/>
</dbReference>
<dbReference type="InterPro" id="IPR009688">
    <property type="entry name" value="FAM210A/B-like_dom"/>
</dbReference>
<proteinExistence type="predicted"/>
<evidence type="ECO:0000256" key="5">
    <source>
        <dbReference type="ARBA" id="ARBA00023136"/>
    </source>
</evidence>
<evidence type="ECO:0000256" key="2">
    <source>
        <dbReference type="ARBA" id="ARBA00022692"/>
    </source>
</evidence>
<evidence type="ECO:0000256" key="7">
    <source>
        <dbReference type="SAM" id="Phobius"/>
    </source>
</evidence>
<dbReference type="PANTHER" id="PTHR21377:SF1">
    <property type="entry name" value="PROTEIN FAM210A"/>
    <property type="match status" value="1"/>
</dbReference>
<feature type="transmembrane region" description="Helical" evidence="7">
    <location>
        <begin position="182"/>
        <end position="202"/>
    </location>
</feature>
<evidence type="ECO:0000256" key="6">
    <source>
        <dbReference type="SAM" id="MobiDB-lite"/>
    </source>
</evidence>
<evidence type="ECO:0000256" key="3">
    <source>
        <dbReference type="ARBA" id="ARBA00022989"/>
    </source>
</evidence>
<evidence type="ECO:0000259" key="8">
    <source>
        <dbReference type="Pfam" id="PF06916"/>
    </source>
</evidence>
<feature type="compositionally biased region" description="Basic residues" evidence="6">
    <location>
        <begin position="253"/>
        <end position="262"/>
    </location>
</feature>
<feature type="domain" description="DUF1279" evidence="8">
    <location>
        <begin position="109"/>
        <end position="196"/>
    </location>
</feature>
<evidence type="ECO:0000256" key="1">
    <source>
        <dbReference type="ARBA" id="ARBA00004167"/>
    </source>
</evidence>
<dbReference type="Proteomes" id="UP000887578">
    <property type="component" value="Unplaced"/>
</dbReference>
<keyword evidence="3 7" id="KW-1133">Transmembrane helix</keyword>
<feature type="region of interest" description="Disordered" evidence="6">
    <location>
        <begin position="240"/>
        <end position="262"/>
    </location>
</feature>
<dbReference type="WBParaSite" id="PDA_v2.g14153.t1">
    <property type="protein sequence ID" value="PDA_v2.g14153.t1"/>
    <property type="gene ID" value="PDA_v2.g14153"/>
</dbReference>
<comment type="subcellular location">
    <subcellularLocation>
        <location evidence="1">Membrane</location>
        <topology evidence="1">Single-pass membrane protein</topology>
    </subcellularLocation>
</comment>
<protein>
    <submittedName>
        <fullName evidence="10">DUF1279 domain-containing protein</fullName>
    </submittedName>
</protein>
<evidence type="ECO:0000313" key="9">
    <source>
        <dbReference type="Proteomes" id="UP000887578"/>
    </source>
</evidence>
<sequence length="262" mass="30199">MLAQRCVHLLRHSNIQQTAAATYYSFLYSKSLILDKNNGTVFNNYNSNVRWLSTNSNSDDPSNDLDKKKGFLRSMKNFNITMTPEQKETKQIEIAKQKAEEKPEGLFAKVKFYFKRYWYIAIPVHIVSSALWFGALFLVVRSGIDVIAVLKVLHMPEVVITKVQNVPEAAGELVVALILYKITVPLHYLTTLAGIQLTFHVLRRMGKLKSAKEMEYGIRTKYEKYAQVIRRLNERRMAAVQHQFKPSTSSSLNRRKSHKKES</sequence>
<organism evidence="9 10">
    <name type="scientific">Panagrolaimus davidi</name>
    <dbReference type="NCBI Taxonomy" id="227884"/>
    <lineage>
        <taxon>Eukaryota</taxon>
        <taxon>Metazoa</taxon>
        <taxon>Ecdysozoa</taxon>
        <taxon>Nematoda</taxon>
        <taxon>Chromadorea</taxon>
        <taxon>Rhabditida</taxon>
        <taxon>Tylenchina</taxon>
        <taxon>Panagrolaimomorpha</taxon>
        <taxon>Panagrolaimoidea</taxon>
        <taxon>Panagrolaimidae</taxon>
        <taxon>Panagrolaimus</taxon>
    </lineage>
</organism>
<keyword evidence="5 7" id="KW-0472">Membrane</keyword>
<evidence type="ECO:0000256" key="4">
    <source>
        <dbReference type="ARBA" id="ARBA00023054"/>
    </source>
</evidence>
<dbReference type="GO" id="GO:0016020">
    <property type="term" value="C:membrane"/>
    <property type="evidence" value="ECO:0007669"/>
    <property type="project" value="UniProtKB-SubCell"/>
</dbReference>
<keyword evidence="2 7" id="KW-0812">Transmembrane</keyword>
<keyword evidence="4" id="KW-0175">Coiled coil</keyword>
<feature type="transmembrane region" description="Helical" evidence="7">
    <location>
        <begin position="117"/>
        <end position="140"/>
    </location>
</feature>
<accession>A0A914P7Z7</accession>